<keyword evidence="3 9" id="KW-0813">Transport</keyword>
<feature type="transmembrane region" description="Helical" evidence="9">
    <location>
        <begin position="232"/>
        <end position="252"/>
    </location>
</feature>
<dbReference type="InterPro" id="IPR013525">
    <property type="entry name" value="ABC2_TM"/>
</dbReference>
<name>A0ABT4KKL1_9HYPH</name>
<dbReference type="InterPro" id="IPR047817">
    <property type="entry name" value="ABC2_TM_bact-type"/>
</dbReference>
<feature type="transmembrane region" description="Helical" evidence="9">
    <location>
        <begin position="170"/>
        <end position="191"/>
    </location>
</feature>
<evidence type="ECO:0000256" key="4">
    <source>
        <dbReference type="ARBA" id="ARBA00022475"/>
    </source>
</evidence>
<keyword evidence="8 9" id="KW-0472">Membrane</keyword>
<evidence type="ECO:0000256" key="6">
    <source>
        <dbReference type="ARBA" id="ARBA00022692"/>
    </source>
</evidence>
<protein>
    <recommendedName>
        <fullName evidence="9">Transport permease protein</fullName>
    </recommendedName>
</protein>
<dbReference type="PROSITE" id="PS51012">
    <property type="entry name" value="ABC_TM2"/>
    <property type="match status" value="1"/>
</dbReference>
<keyword evidence="12" id="KW-1185">Reference proteome</keyword>
<evidence type="ECO:0000313" key="12">
    <source>
        <dbReference type="Proteomes" id="UP001079430"/>
    </source>
</evidence>
<comment type="subcellular location">
    <subcellularLocation>
        <location evidence="1 9">Cell inner membrane</location>
        <topology evidence="1 9">Multi-pass membrane protein</topology>
    </subcellularLocation>
</comment>
<sequence>MEWLKQHVRVTASLMVREMSTRYGGKPGGYLWALIDPVAHVAMMTIIFQAISRLPALGTSFALFFASGYLPYMFYSSMAAFINGAVKANRALLNYPIVAPIDVVASRYLVQLLTSSFIAFLVLCLVTIEDRVSVFGAIHFDKLVPACLMATLLGLGVGVANIALFARSSLYEQVFGIVTRPLLLVSGVFFLPDSLPHPFRDLVMYNPLVHAIMWFRSGIYPEYRAAGLDIGYLLEWTACALAVGALIFTISAQRLREERL</sequence>
<comment type="caution">
    <text evidence="11">The sequence shown here is derived from an EMBL/GenBank/DDBJ whole genome shotgun (WGS) entry which is preliminary data.</text>
</comment>
<proteinExistence type="inferred from homology"/>
<keyword evidence="5" id="KW-0997">Cell inner membrane</keyword>
<evidence type="ECO:0000256" key="3">
    <source>
        <dbReference type="ARBA" id="ARBA00022448"/>
    </source>
</evidence>
<keyword evidence="6 9" id="KW-0812">Transmembrane</keyword>
<feature type="transmembrane region" description="Helical" evidence="9">
    <location>
        <begin position="140"/>
        <end position="164"/>
    </location>
</feature>
<dbReference type="Pfam" id="PF01061">
    <property type="entry name" value="ABC2_membrane"/>
    <property type="match status" value="1"/>
</dbReference>
<dbReference type="Proteomes" id="UP001079430">
    <property type="component" value="Unassembled WGS sequence"/>
</dbReference>
<comment type="similarity">
    <text evidence="2 9">Belongs to the ABC-2 integral membrane protein family.</text>
</comment>
<feature type="transmembrane region" description="Helical" evidence="9">
    <location>
        <begin position="63"/>
        <end position="86"/>
    </location>
</feature>
<accession>A0ABT4KKL1</accession>
<dbReference type="PRINTS" id="PR00164">
    <property type="entry name" value="ABC2TRNSPORT"/>
</dbReference>
<dbReference type="PANTHER" id="PTHR30413">
    <property type="entry name" value="INNER MEMBRANE TRANSPORT PERMEASE"/>
    <property type="match status" value="1"/>
</dbReference>
<evidence type="ECO:0000256" key="5">
    <source>
        <dbReference type="ARBA" id="ARBA00022519"/>
    </source>
</evidence>
<dbReference type="InterPro" id="IPR000412">
    <property type="entry name" value="ABC_2_transport"/>
</dbReference>
<evidence type="ECO:0000256" key="7">
    <source>
        <dbReference type="ARBA" id="ARBA00022989"/>
    </source>
</evidence>
<feature type="transmembrane region" description="Helical" evidence="9">
    <location>
        <begin position="108"/>
        <end position="128"/>
    </location>
</feature>
<dbReference type="RefSeq" id="WP_269284578.1">
    <property type="nucleotide sequence ID" value="NZ_JAPVOI010000004.1"/>
</dbReference>
<evidence type="ECO:0000256" key="2">
    <source>
        <dbReference type="ARBA" id="ARBA00007783"/>
    </source>
</evidence>
<dbReference type="PANTHER" id="PTHR30413:SF8">
    <property type="entry name" value="TRANSPORT PERMEASE PROTEIN"/>
    <property type="match status" value="1"/>
</dbReference>
<evidence type="ECO:0000313" key="11">
    <source>
        <dbReference type="EMBL" id="MCZ4092383.1"/>
    </source>
</evidence>
<evidence type="ECO:0000256" key="8">
    <source>
        <dbReference type="ARBA" id="ARBA00023136"/>
    </source>
</evidence>
<keyword evidence="4 9" id="KW-1003">Cell membrane</keyword>
<evidence type="ECO:0000256" key="9">
    <source>
        <dbReference type="RuleBase" id="RU361157"/>
    </source>
</evidence>
<feature type="transmembrane region" description="Helical" evidence="9">
    <location>
        <begin position="29"/>
        <end position="51"/>
    </location>
</feature>
<keyword evidence="7 9" id="KW-1133">Transmembrane helix</keyword>
<reference evidence="11" key="1">
    <citation type="submission" date="2022-10" db="EMBL/GenBank/DDBJ databases">
        <title>Whole genome sequencing of three plant growth promoting bacteria isolated from Vachellia tortilis subsp. raddiana in Morocco.</title>
        <authorList>
            <person name="Hnini M."/>
            <person name="Zouagui R."/>
            <person name="Zouagui H."/>
            <person name="Chemao Elfihri M.-W."/>
            <person name="Ibrahimi A."/>
            <person name="Sbabou L."/>
            <person name="Aurag J."/>
        </authorList>
    </citation>
    <scope>NUCLEOTIDE SEQUENCE</scope>
    <source>
        <strain evidence="11">LMR678</strain>
    </source>
</reference>
<gene>
    <name evidence="11" type="ORF">O3W52_20625</name>
</gene>
<organism evidence="11 12">
    <name type="scientific">Sinorhizobium psoraleae</name>
    <dbReference type="NCBI Taxonomy" id="520838"/>
    <lineage>
        <taxon>Bacteria</taxon>
        <taxon>Pseudomonadati</taxon>
        <taxon>Pseudomonadota</taxon>
        <taxon>Alphaproteobacteria</taxon>
        <taxon>Hyphomicrobiales</taxon>
        <taxon>Rhizobiaceae</taxon>
        <taxon>Sinorhizobium/Ensifer group</taxon>
        <taxon>Sinorhizobium</taxon>
    </lineage>
</organism>
<evidence type="ECO:0000259" key="10">
    <source>
        <dbReference type="PROSITE" id="PS51012"/>
    </source>
</evidence>
<feature type="domain" description="ABC transmembrane type-2" evidence="10">
    <location>
        <begin position="28"/>
        <end position="251"/>
    </location>
</feature>
<dbReference type="EMBL" id="JAPVOI010000004">
    <property type="protein sequence ID" value="MCZ4092383.1"/>
    <property type="molecule type" value="Genomic_DNA"/>
</dbReference>
<evidence type="ECO:0000256" key="1">
    <source>
        <dbReference type="ARBA" id="ARBA00004429"/>
    </source>
</evidence>